<dbReference type="KEGG" id="scor:J3U87_10585"/>
<protein>
    <submittedName>
        <fullName evidence="1">Uncharacterized protein</fullName>
    </submittedName>
</protein>
<reference evidence="1" key="1">
    <citation type="submission" date="2021-03" db="EMBL/GenBank/DDBJ databases">
        <title>Acanthopleuribacteraceae sp. M133.</title>
        <authorList>
            <person name="Wang G."/>
        </authorList>
    </citation>
    <scope>NUCLEOTIDE SEQUENCE</scope>
    <source>
        <strain evidence="1">M133</strain>
    </source>
</reference>
<gene>
    <name evidence="1" type="ORF">J3U87_10585</name>
</gene>
<proteinExistence type="predicted"/>
<accession>A0A8A4TTV9</accession>
<evidence type="ECO:0000313" key="1">
    <source>
        <dbReference type="EMBL" id="QTD52913.1"/>
    </source>
</evidence>
<name>A0A8A4TTV9_SULCO</name>
<dbReference type="EMBL" id="CP071793">
    <property type="protein sequence ID" value="QTD52913.1"/>
    <property type="molecule type" value="Genomic_DNA"/>
</dbReference>
<keyword evidence="2" id="KW-1185">Reference proteome</keyword>
<evidence type="ECO:0000313" key="2">
    <source>
        <dbReference type="Proteomes" id="UP000663929"/>
    </source>
</evidence>
<dbReference type="AlphaFoldDB" id="A0A8A4TTV9"/>
<sequence>MICKEKHQSAIRAIHRLLIKARSKAYQKDHHDSIAKLLDDIEYLPSLMLAPSDESERFQSYLKNISETHNCPGIFEEFDTGD</sequence>
<dbReference type="RefSeq" id="WP_237383011.1">
    <property type="nucleotide sequence ID" value="NZ_CP071793.1"/>
</dbReference>
<dbReference type="Proteomes" id="UP000663929">
    <property type="component" value="Chromosome"/>
</dbReference>
<organism evidence="1 2">
    <name type="scientific">Sulfidibacter corallicola</name>
    <dbReference type="NCBI Taxonomy" id="2818388"/>
    <lineage>
        <taxon>Bacteria</taxon>
        <taxon>Pseudomonadati</taxon>
        <taxon>Acidobacteriota</taxon>
        <taxon>Holophagae</taxon>
        <taxon>Acanthopleuribacterales</taxon>
        <taxon>Acanthopleuribacteraceae</taxon>
        <taxon>Sulfidibacter</taxon>
    </lineage>
</organism>